<dbReference type="CDD" id="cd19769">
    <property type="entry name" value="Bbox2_TRIM16-like"/>
    <property type="match status" value="1"/>
</dbReference>
<evidence type="ECO:0000256" key="2">
    <source>
        <dbReference type="ARBA" id="ARBA00022771"/>
    </source>
</evidence>
<evidence type="ECO:0000259" key="8">
    <source>
        <dbReference type="PROSITE" id="PS50119"/>
    </source>
</evidence>
<dbReference type="InterPro" id="IPR017907">
    <property type="entry name" value="Znf_RING_CS"/>
</dbReference>
<dbReference type="PROSITE" id="PS50119">
    <property type="entry name" value="ZF_BBOX"/>
    <property type="match status" value="1"/>
</dbReference>
<dbReference type="InterPro" id="IPR058030">
    <property type="entry name" value="TRIM8/14/16/25/29/45/65_CC"/>
</dbReference>
<evidence type="ECO:0000313" key="10">
    <source>
        <dbReference type="Proteomes" id="UP000694546"/>
    </source>
</evidence>
<keyword evidence="1" id="KW-0479">Metal-binding</keyword>
<dbReference type="InterPro" id="IPR051051">
    <property type="entry name" value="E3_ubiq-ligase_TRIM/RNF"/>
</dbReference>
<dbReference type="PANTHER" id="PTHR25465:SF32">
    <property type="entry name" value="BLOODTHIRSTY-RELATED GENE FAMILY, MEMBER 16 ISOFORM X1-RELATED"/>
    <property type="match status" value="1"/>
</dbReference>
<evidence type="ECO:0000256" key="3">
    <source>
        <dbReference type="ARBA" id="ARBA00022833"/>
    </source>
</evidence>
<dbReference type="Pfam" id="PF25600">
    <property type="entry name" value="TRIM_CC"/>
    <property type="match status" value="1"/>
</dbReference>
<dbReference type="CDD" id="cd19802">
    <property type="entry name" value="Bbox1_TRIM8-like"/>
    <property type="match status" value="1"/>
</dbReference>
<dbReference type="SUPFAM" id="SSF57845">
    <property type="entry name" value="B-box zinc-binding domain"/>
    <property type="match status" value="1"/>
</dbReference>
<feature type="domain" description="RING-type" evidence="7">
    <location>
        <begin position="16"/>
        <end position="56"/>
    </location>
</feature>
<evidence type="ECO:0000256" key="6">
    <source>
        <dbReference type="SAM" id="MobiDB-lite"/>
    </source>
</evidence>
<dbReference type="InterPro" id="IPR027370">
    <property type="entry name" value="Znf-RING_euk"/>
</dbReference>
<dbReference type="SMART" id="SM00184">
    <property type="entry name" value="RING"/>
    <property type="match status" value="1"/>
</dbReference>
<name>A0A8C5AXM7_GADMO</name>
<sequence>KVCKCPPRHLTLNFSCPICLDVFNSPVSTPCGHNYCRTCITTFWDDKVQYKCPVCNELFHTQPDIQDNTLLSEMVDQFRRSVRVKEQPCVEPEVPCDICTGTQLKAVKSCLVCFISYCQTHLEPHQRVTVVKRHELVEPMDRLEEKMCKKHNQPLELFCQTEQVCVCQLCTVTDHKSHPVVPLKEEYEVKTAQLGEIESEVQQTIQERQRKIEEIKDREERCKADAADQIASGVRALNALKDRIVDGLENLDQMVKQELESTEEQVSGLVKELEQEIEDIRSEMKQLSHIEDPLHFLQTLRTLNNRQATRVWTTVEIHCPSMITSYLDNLMGLKKTLNRYMDGVPDTESRPKRPTLPAAKVERPERQKEVENFLTLCK</sequence>
<dbReference type="Pfam" id="PF13445">
    <property type="entry name" value="zf-RING_UBOX"/>
    <property type="match status" value="1"/>
</dbReference>
<dbReference type="GeneTree" id="ENSGT01040000240400"/>
<proteinExistence type="predicted"/>
<evidence type="ECO:0000313" key="9">
    <source>
        <dbReference type="Ensembl" id="ENSGMOP00000038317.1"/>
    </source>
</evidence>
<feature type="coiled-coil region" evidence="5">
    <location>
        <begin position="194"/>
        <end position="290"/>
    </location>
</feature>
<dbReference type="InterPro" id="IPR000315">
    <property type="entry name" value="Znf_B-box"/>
</dbReference>
<dbReference type="Ensembl" id="ENSGMOT00000050615.1">
    <property type="protein sequence ID" value="ENSGMOP00000038317.1"/>
    <property type="gene ID" value="ENSGMOG00000028228.1"/>
</dbReference>
<dbReference type="OMA" id="VCILCTF"/>
<dbReference type="PANTHER" id="PTHR25465">
    <property type="entry name" value="B-BOX DOMAIN CONTAINING"/>
    <property type="match status" value="1"/>
</dbReference>
<dbReference type="PROSITE" id="PS00518">
    <property type="entry name" value="ZF_RING_1"/>
    <property type="match status" value="1"/>
</dbReference>
<keyword evidence="5" id="KW-0175">Coiled coil</keyword>
<dbReference type="GO" id="GO:0008270">
    <property type="term" value="F:zinc ion binding"/>
    <property type="evidence" value="ECO:0007669"/>
    <property type="project" value="UniProtKB-KW"/>
</dbReference>
<accession>A0A8C5AXM7</accession>
<dbReference type="Gene3D" id="3.30.160.60">
    <property type="entry name" value="Classic Zinc Finger"/>
    <property type="match status" value="1"/>
</dbReference>
<dbReference type="PROSITE" id="PS50089">
    <property type="entry name" value="ZF_RING_2"/>
    <property type="match status" value="1"/>
</dbReference>
<keyword evidence="3" id="KW-0862">Zinc</keyword>
<dbReference type="Gene3D" id="3.30.40.10">
    <property type="entry name" value="Zinc/RING finger domain, C3HC4 (zinc finger)"/>
    <property type="match status" value="1"/>
</dbReference>
<keyword evidence="2 4" id="KW-0863">Zinc-finger</keyword>
<dbReference type="AlphaFoldDB" id="A0A8C5AXM7"/>
<dbReference type="Pfam" id="PF00643">
    <property type="entry name" value="zf-B_box"/>
    <property type="match status" value="1"/>
</dbReference>
<protein>
    <submittedName>
        <fullName evidence="9">Uncharacterized protein</fullName>
    </submittedName>
</protein>
<dbReference type="Proteomes" id="UP000694546">
    <property type="component" value="Chromosome 4"/>
</dbReference>
<reference evidence="9" key="1">
    <citation type="submission" date="2025-08" db="UniProtKB">
        <authorList>
            <consortium name="Ensembl"/>
        </authorList>
    </citation>
    <scope>IDENTIFICATION</scope>
</reference>
<feature type="region of interest" description="Disordered" evidence="6">
    <location>
        <begin position="342"/>
        <end position="367"/>
    </location>
</feature>
<evidence type="ECO:0000259" key="7">
    <source>
        <dbReference type="PROSITE" id="PS50089"/>
    </source>
</evidence>
<keyword evidence="10" id="KW-1185">Reference proteome</keyword>
<dbReference type="InterPro" id="IPR013083">
    <property type="entry name" value="Znf_RING/FYVE/PHD"/>
</dbReference>
<feature type="domain" description="B box-type" evidence="8">
    <location>
        <begin position="143"/>
        <end position="183"/>
    </location>
</feature>
<dbReference type="SUPFAM" id="SSF57850">
    <property type="entry name" value="RING/U-box"/>
    <property type="match status" value="1"/>
</dbReference>
<organism evidence="9 10">
    <name type="scientific">Gadus morhua</name>
    <name type="common">Atlantic cod</name>
    <dbReference type="NCBI Taxonomy" id="8049"/>
    <lineage>
        <taxon>Eukaryota</taxon>
        <taxon>Metazoa</taxon>
        <taxon>Chordata</taxon>
        <taxon>Craniata</taxon>
        <taxon>Vertebrata</taxon>
        <taxon>Euteleostomi</taxon>
        <taxon>Actinopterygii</taxon>
        <taxon>Neopterygii</taxon>
        <taxon>Teleostei</taxon>
        <taxon>Neoteleostei</taxon>
        <taxon>Acanthomorphata</taxon>
        <taxon>Zeiogadaria</taxon>
        <taxon>Gadariae</taxon>
        <taxon>Gadiformes</taxon>
        <taxon>Gadoidei</taxon>
        <taxon>Gadidae</taxon>
        <taxon>Gadus</taxon>
    </lineage>
</organism>
<dbReference type="Gene3D" id="4.10.830.40">
    <property type="match status" value="1"/>
</dbReference>
<evidence type="ECO:0000256" key="1">
    <source>
        <dbReference type="ARBA" id="ARBA00022723"/>
    </source>
</evidence>
<dbReference type="InterPro" id="IPR001841">
    <property type="entry name" value="Znf_RING"/>
</dbReference>
<evidence type="ECO:0000256" key="4">
    <source>
        <dbReference type="PROSITE-ProRule" id="PRU00024"/>
    </source>
</evidence>
<dbReference type="SMART" id="SM00336">
    <property type="entry name" value="BBOX"/>
    <property type="match status" value="1"/>
</dbReference>
<reference evidence="9" key="2">
    <citation type="submission" date="2025-09" db="UniProtKB">
        <authorList>
            <consortium name="Ensembl"/>
        </authorList>
    </citation>
    <scope>IDENTIFICATION</scope>
</reference>
<evidence type="ECO:0000256" key="5">
    <source>
        <dbReference type="SAM" id="Coils"/>
    </source>
</evidence>